<dbReference type="Gene3D" id="6.20.50.110">
    <property type="entry name" value="Methyltransferase, zinc-binding domain"/>
    <property type="match status" value="1"/>
</dbReference>
<sequence length="400" mass="45491">MITQKCQLCGSKNLSLIIDLGYHPLADTFLKELDEEEVFYPLRVLLCQKCGYATLQHVVSAPVRYQKNDYSYTSSNSPVAISHFKELAGQVVQMAEISKKDLVVDIGSNAGTLLKSFREQAHCNIIGVEPAFNIAQLAKKGNIPTINDFFNQTSVDKIIKKHGKAKAIICTNVFNHINDLNEFMKNINKLLAKDGFFVFETPYFLDLVKNVSFDTIYLEHVSYFAVTPFEKFFKKFGFQIHHLERNDYMSDTMRVYLSRKAGNQILVKRYMQKEKSAKIFIPKTYAIFMKKIVGLKLDLLQQIQIAKAKGERIIGIGAATKGNTLLNYCKIDNTLIDFITDSSPLKIGKFTPGSHIPIKSDNDITSDITHAVILPWNIAEFLKKKLKHLKLKFIIPHIEK</sequence>
<dbReference type="PANTHER" id="PTHR43861:SF5">
    <property type="entry name" value="BLL5978 PROTEIN"/>
    <property type="match status" value="1"/>
</dbReference>
<proteinExistence type="predicted"/>
<dbReference type="Pfam" id="PF08484">
    <property type="entry name" value="Methyltransf_14"/>
    <property type="match status" value="1"/>
</dbReference>
<evidence type="ECO:0000313" key="3">
    <source>
        <dbReference type="EMBL" id="OGZ64149.1"/>
    </source>
</evidence>
<dbReference type="InterPro" id="IPR013630">
    <property type="entry name" value="Methyltransf_Zn-bd_dom_put"/>
</dbReference>
<dbReference type="EMBL" id="MHOO01000008">
    <property type="protein sequence ID" value="OGZ64149.1"/>
    <property type="molecule type" value="Genomic_DNA"/>
</dbReference>
<gene>
    <name evidence="3" type="ORF">A2730_03395</name>
</gene>
<feature type="domain" description="C-methyltransferase" evidence="2">
    <location>
        <begin position="253"/>
        <end position="390"/>
    </location>
</feature>
<dbReference type="InterPro" id="IPR029063">
    <property type="entry name" value="SAM-dependent_MTases_sf"/>
</dbReference>
<dbReference type="Pfam" id="PF13489">
    <property type="entry name" value="Methyltransf_23"/>
    <property type="match status" value="1"/>
</dbReference>
<dbReference type="PANTHER" id="PTHR43861">
    <property type="entry name" value="TRANS-ACONITATE 2-METHYLTRANSFERASE-RELATED"/>
    <property type="match status" value="1"/>
</dbReference>
<evidence type="ECO:0000313" key="4">
    <source>
        <dbReference type="Proteomes" id="UP000176855"/>
    </source>
</evidence>
<accession>A0A1G2HP30</accession>
<evidence type="ECO:0000259" key="1">
    <source>
        <dbReference type="Pfam" id="PF08421"/>
    </source>
</evidence>
<dbReference type="InterPro" id="IPR038576">
    <property type="entry name" value="Methyltransf_Zn-bd_dom_put_sf"/>
</dbReference>
<reference evidence="3 4" key="1">
    <citation type="journal article" date="2016" name="Nat. Commun.">
        <title>Thousands of microbial genomes shed light on interconnected biogeochemical processes in an aquifer system.</title>
        <authorList>
            <person name="Anantharaman K."/>
            <person name="Brown C.T."/>
            <person name="Hug L.A."/>
            <person name="Sharon I."/>
            <person name="Castelle C.J."/>
            <person name="Probst A.J."/>
            <person name="Thomas B.C."/>
            <person name="Singh A."/>
            <person name="Wilkins M.J."/>
            <person name="Karaoz U."/>
            <person name="Brodie E.L."/>
            <person name="Williams K.H."/>
            <person name="Hubbard S.S."/>
            <person name="Banfield J.F."/>
        </authorList>
    </citation>
    <scope>NUCLEOTIDE SEQUENCE [LARGE SCALE GENOMIC DNA]</scope>
</reference>
<dbReference type="Pfam" id="PF08421">
    <property type="entry name" value="Methyltransf_13"/>
    <property type="match status" value="1"/>
</dbReference>
<dbReference type="STRING" id="1802202.A2730_03395"/>
<comment type="caution">
    <text evidence="3">The sequence shown here is derived from an EMBL/GenBank/DDBJ whole genome shotgun (WGS) entry which is preliminary data.</text>
</comment>
<organism evidence="3 4">
    <name type="scientific">Candidatus Staskawiczbacteria bacterium RIFCSPHIGHO2_01_FULL_39_25</name>
    <dbReference type="NCBI Taxonomy" id="1802202"/>
    <lineage>
        <taxon>Bacteria</taxon>
        <taxon>Candidatus Staskawicziibacteriota</taxon>
    </lineage>
</organism>
<dbReference type="Gene3D" id="3.40.50.150">
    <property type="entry name" value="Vaccinia Virus protein VP39"/>
    <property type="match status" value="1"/>
</dbReference>
<protein>
    <recommendedName>
        <fullName evidence="5">Methyltransferase</fullName>
    </recommendedName>
</protein>
<dbReference type="SUPFAM" id="SSF53335">
    <property type="entry name" value="S-adenosyl-L-methionine-dependent methyltransferases"/>
    <property type="match status" value="1"/>
</dbReference>
<dbReference type="CDD" id="cd02440">
    <property type="entry name" value="AdoMet_MTases"/>
    <property type="match status" value="1"/>
</dbReference>
<dbReference type="AlphaFoldDB" id="A0A1G2HP30"/>
<dbReference type="Gene3D" id="3.40.50.720">
    <property type="entry name" value="NAD(P)-binding Rossmann-like Domain"/>
    <property type="match status" value="1"/>
</dbReference>
<dbReference type="InterPro" id="IPR013691">
    <property type="entry name" value="MeTrfase_14"/>
</dbReference>
<evidence type="ECO:0008006" key="5">
    <source>
        <dbReference type="Google" id="ProtNLM"/>
    </source>
</evidence>
<dbReference type="Proteomes" id="UP000176855">
    <property type="component" value="Unassembled WGS sequence"/>
</dbReference>
<evidence type="ECO:0000259" key="2">
    <source>
        <dbReference type="Pfam" id="PF08484"/>
    </source>
</evidence>
<name>A0A1G2HP30_9BACT</name>
<feature type="domain" description="Methyltransferase putative zinc binding" evidence="1">
    <location>
        <begin position="6"/>
        <end position="61"/>
    </location>
</feature>